<organism evidence="5 6">
    <name type="scientific">Merismopedia glauca CCAP 1448/3</name>
    <dbReference type="NCBI Taxonomy" id="1296344"/>
    <lineage>
        <taxon>Bacteria</taxon>
        <taxon>Bacillati</taxon>
        <taxon>Cyanobacteriota</taxon>
        <taxon>Cyanophyceae</taxon>
        <taxon>Synechococcales</taxon>
        <taxon>Merismopediaceae</taxon>
        <taxon>Merismopedia</taxon>
    </lineage>
</organism>
<feature type="domain" description="Alpha-2-macroglobulin bait region" evidence="3">
    <location>
        <begin position="1008"/>
        <end position="1160"/>
    </location>
</feature>
<reference evidence="5 6" key="1">
    <citation type="submission" date="2018-02" db="EMBL/GenBank/DDBJ databases">
        <authorList>
            <person name="Cohen D.B."/>
            <person name="Kent A.D."/>
        </authorList>
    </citation>
    <scope>NUCLEOTIDE SEQUENCE [LARGE SCALE GENOMIC DNA]</scope>
    <source>
        <strain evidence="5 6">CCAP 1448/3</strain>
    </source>
</reference>
<dbReference type="SUPFAM" id="SSF48239">
    <property type="entry name" value="Terpenoid cyclases/Protein prenyltransferases"/>
    <property type="match status" value="1"/>
</dbReference>
<dbReference type="Gene3D" id="2.20.130.20">
    <property type="match status" value="1"/>
</dbReference>
<sequence>MNSEPQSISFLRLGKFRQNARHIINFILVFILLFNTTGCSTLKVSEKEQLPVVSELVKPKLPDWIEEITPTGIADPLAQIRIRFKEALIPVEKLDTPQQQQLLQLFEVIPPIPGAFRFLTPRMVGFQADKALPKATRLQVTLKSGLGDLKNHRLDRDLPWTFNTETIKLTNLSKTEKDTPNFWDLNSPLEFTSNVELDLDSVLKQVRLTPVGKGESVPVKVSLKPEENTGNVEEEEAPAEKFDPTSRDWTYLIAPQRTLEKATNYKLELSSGVRPVLGNIVSDRSFSSQVSTYSALQFKKIEFYGQPNSGGTYGRFVKGSPQLVFNNEVTAESAINNITVNPPIKNKAQLIQSDENTNIISLNPYALEPATNYRVTVGKDLKDKFGQTLDKPVTLQYQTGDLGGDIWVPSSLNIFPSGKNLQLNISTINLPDNKYKAAYQVVEPTDLVYDDAGSTLLPNPSQWQSFPVSAKKNQYKDTSVPIREKLNSDTGMLVYGVQARTNKYQENGKQLWREPTTYGMVQLTNLGVFSQWFPESGLIRVNHLADGSPAVASVEVYESKLSAESRSKSTPCASGKTDSNGTLILNTQDIQGCVKSGSAFTENGPSLLIIARENKDWAFTRTDSYSGSYGYGVYTDWDSGKPIARGAIFSDRKLYQPGEKVALTGMAYFLEKGILKSDKNATYDVKLVNPDGKETSLGTQNTNQFGTFSVEFNLQNNQPLGYYSLLAKGKDGREINGEIRVAEFKPPNFKVDLSLDKEFAFPGAEIQAKAVSNYLFGAPVEGGKAKYNVTRSQTTFIPKGWEEFQFGKQWFYPEESPNVPSDVLQTDSVLDAAGKSSQSVKVASDIPYPMTYQVDVQVTDVSNLGVSNSQSFIVLPSDRLIGLKSNFVADAGKGFPIQIIVTDNTGKAIAGQQVHLELQEMKYNSVTQLVAGSQKAKNQVEYQTVDKTDLQSADTPQTVNLTPPKSGSYRIRACTDVSCNAGETDLQIWVTGNNAVDWALNPEDKDKLELKLDKPSYKPGNTATALIQSPYPEGELYFAVVRDRTLYSQTLKVKGGAPQVQFQVTPEMLPNAAIEAILVRQGAPLSKIDTTGLPNLTKIGFAPFQVNLEEKYLKLQITPSTESLLPATEQTIQLELKNSQGNPVQGQVTIMVVNEAVLQLSAYRPPDLVTTVYAEQPITTRFSDNRRNVVLKPQSSPLPKGWGYGGGFSAAAANTRTRKDFQPLAYYNGSLLTDTSGKATVKFKLPDDLTTWRILAVATDENQRFGNAEATFITTQPLITNPVLPQFARPGDRFLAGVSVTNNTKTQGSLDINSSATGSIQLTDTSNLQVQTASGTQAYRFPVVAGSPGTGKISFKTYLNSAADAFEVPLEVKQIPVTEQVVETGTTTNTVKIPVNVDSNVVNDTGGLEISLGSTLIPEINAAAQQVLTEEQLPFLEPAASQLAIASNLQTLSQKAPQNFSKFNPSQTAKKSILTLQKLQKPDGGFAAYPKAETSDPWGSAYAAISLNQARQAFPDLVKAEAISNLRGYLKQVLLNPGKYGYCQENLCKNQLRLESLIALAELGEKRNDFLADIYQMQNKFDSVTRIKLTRYLFQFPEWQKEARELSQQFSKNVYQSGRTATVNIPAASWINSPTSTQSQFLRLFIVQKAKPEVIDRLFKGLLALRRNGTWQNSYDNAEALTALAEYSNLQPTPPNFTAKTQLAGKKLGETKFVATTTSAEIKVPIAELPRGRNDLIVQKSGKGTLHYLVDYRYRLPGNQPGRFNGLRVVREISRINQTKPLQKLSLFTPDNPLIVEPGQVFDINLEIVTDHPVDHVIVTDPLPAGLEAVDASLQATAVPGAKVNEDIWLKVKDIYRDRIFAYSDRLEPGVYNLHYLVRSVTPGTFYWQGAEAHLQYAPEEFGRSADATLIVSGNS</sequence>
<dbReference type="InterPro" id="IPR002890">
    <property type="entry name" value="MG2"/>
</dbReference>
<dbReference type="InterPro" id="IPR051802">
    <property type="entry name" value="YfhM-like"/>
</dbReference>
<dbReference type="SMART" id="SM01359">
    <property type="entry name" value="A2M_N_2"/>
    <property type="match status" value="1"/>
</dbReference>
<dbReference type="Gene3D" id="1.50.10.20">
    <property type="match status" value="1"/>
</dbReference>
<protein>
    <recommendedName>
        <fullName evidence="7">Alpha-2-macroglobulin</fullName>
    </recommendedName>
</protein>
<dbReference type="Pfam" id="PF00207">
    <property type="entry name" value="A2M"/>
    <property type="match status" value="1"/>
</dbReference>
<evidence type="ECO:0008006" key="7">
    <source>
        <dbReference type="Google" id="ProtNLM"/>
    </source>
</evidence>
<dbReference type="RefSeq" id="WP_106287739.1">
    <property type="nucleotide sequence ID" value="NZ_CAWNTC010000229.1"/>
</dbReference>
<dbReference type="Proteomes" id="UP000238762">
    <property type="component" value="Unassembled WGS sequence"/>
</dbReference>
<dbReference type="Pfam" id="PF13205">
    <property type="entry name" value="Big_5"/>
    <property type="match status" value="1"/>
</dbReference>
<dbReference type="SMART" id="SM01360">
    <property type="entry name" value="A2M"/>
    <property type="match status" value="1"/>
</dbReference>
<keyword evidence="6" id="KW-1185">Reference proteome</keyword>
<gene>
    <name evidence="5" type="ORF">C7B64_05945</name>
</gene>
<dbReference type="Pfam" id="PF17972">
    <property type="entry name" value="bMG5"/>
    <property type="match status" value="1"/>
</dbReference>
<dbReference type="PANTHER" id="PTHR40094">
    <property type="entry name" value="ALPHA-2-MACROGLOBULIN HOMOLOG"/>
    <property type="match status" value="1"/>
</dbReference>
<evidence type="ECO:0000259" key="3">
    <source>
        <dbReference type="SMART" id="SM01359"/>
    </source>
</evidence>
<evidence type="ECO:0000256" key="1">
    <source>
        <dbReference type="ARBA" id="ARBA00010556"/>
    </source>
</evidence>
<dbReference type="Pfam" id="PF17973">
    <property type="entry name" value="bMG10"/>
    <property type="match status" value="1"/>
</dbReference>
<dbReference type="Gene3D" id="2.60.40.1930">
    <property type="match status" value="1"/>
</dbReference>
<comment type="caution">
    <text evidence="5">The sequence shown here is derived from an EMBL/GenBank/DDBJ whole genome shotgun (WGS) entry which is preliminary data.</text>
</comment>
<dbReference type="PANTHER" id="PTHR40094:SF1">
    <property type="entry name" value="UBIQUITIN DOMAIN-CONTAINING PROTEIN"/>
    <property type="match status" value="1"/>
</dbReference>
<comment type="similarity">
    <text evidence="1">Belongs to the protease inhibitor I39 (alpha-2-macroglobulin) family. Bacterial alpha-2-macroglobulin subfamily.</text>
</comment>
<dbReference type="Pfam" id="PF01835">
    <property type="entry name" value="MG2"/>
    <property type="match status" value="1"/>
</dbReference>
<evidence type="ECO:0000313" key="6">
    <source>
        <dbReference type="Proteomes" id="UP000238762"/>
    </source>
</evidence>
<reference evidence="5 6" key="2">
    <citation type="submission" date="2018-03" db="EMBL/GenBank/DDBJ databases">
        <title>The ancient ancestry and fast evolution of plastids.</title>
        <authorList>
            <person name="Moore K.R."/>
            <person name="Magnabosco C."/>
            <person name="Momper L."/>
            <person name="Gold D.A."/>
            <person name="Bosak T."/>
            <person name="Fournier G.P."/>
        </authorList>
    </citation>
    <scope>NUCLEOTIDE SEQUENCE [LARGE SCALE GENOMIC DNA]</scope>
    <source>
        <strain evidence="5 6">CCAP 1448/3</strain>
    </source>
</reference>
<name>A0A2T1C762_9CYAN</name>
<evidence type="ECO:0000313" key="5">
    <source>
        <dbReference type="EMBL" id="PSB03983.1"/>
    </source>
</evidence>
<evidence type="ECO:0000259" key="4">
    <source>
        <dbReference type="SMART" id="SM01360"/>
    </source>
</evidence>
<accession>A0A2T1C762</accession>
<dbReference type="InterPro" id="IPR008930">
    <property type="entry name" value="Terpenoid_cyclase/PrenylTrfase"/>
</dbReference>
<proteinExistence type="inferred from homology"/>
<feature type="domain" description="Alpha-2-macroglobulin" evidence="4">
    <location>
        <begin position="1224"/>
        <end position="1314"/>
    </location>
</feature>
<keyword evidence="2" id="KW-0732">Signal</keyword>
<dbReference type="OrthoDB" id="9767116at2"/>
<dbReference type="GO" id="GO:0004866">
    <property type="term" value="F:endopeptidase inhibitor activity"/>
    <property type="evidence" value="ECO:0007669"/>
    <property type="project" value="InterPro"/>
</dbReference>
<dbReference type="InterPro" id="IPR041203">
    <property type="entry name" value="Bact_A2M_MG5"/>
</dbReference>
<dbReference type="Pfam" id="PF07703">
    <property type="entry name" value="A2M_BRD"/>
    <property type="match status" value="1"/>
</dbReference>
<dbReference type="InterPro" id="IPR001599">
    <property type="entry name" value="Macroglobln_a2"/>
</dbReference>
<dbReference type="EMBL" id="PVWJ01000020">
    <property type="protein sequence ID" value="PSB03983.1"/>
    <property type="molecule type" value="Genomic_DNA"/>
</dbReference>
<dbReference type="InterPro" id="IPR041246">
    <property type="entry name" value="Bact_MG10"/>
</dbReference>
<dbReference type="InterPro" id="IPR032812">
    <property type="entry name" value="SbsA_Ig"/>
</dbReference>
<evidence type="ECO:0000256" key="2">
    <source>
        <dbReference type="ARBA" id="ARBA00022729"/>
    </source>
</evidence>
<dbReference type="InterPro" id="IPR011625">
    <property type="entry name" value="A2M_N_BRD"/>
</dbReference>